<dbReference type="InterPro" id="IPR050317">
    <property type="entry name" value="Plant_Fungal_Acyltransferase"/>
</dbReference>
<evidence type="ECO:0000313" key="3">
    <source>
        <dbReference type="Proteomes" id="UP001642360"/>
    </source>
</evidence>
<evidence type="ECO:0000256" key="1">
    <source>
        <dbReference type="ARBA" id="ARBA00009861"/>
    </source>
</evidence>
<dbReference type="Proteomes" id="UP001642360">
    <property type="component" value="Unassembled WGS sequence"/>
</dbReference>
<proteinExistence type="inferred from homology"/>
<dbReference type="Pfam" id="PF02458">
    <property type="entry name" value="Transferase"/>
    <property type="match status" value="1"/>
</dbReference>
<comment type="similarity">
    <text evidence="1">Belongs to the plant acyltransferase family.</text>
</comment>
<protein>
    <submittedName>
        <fullName evidence="2">Uncharacterized protein</fullName>
    </submittedName>
</protein>
<keyword evidence="3" id="KW-1185">Reference proteome</keyword>
<dbReference type="AlphaFoldDB" id="A0ABC8TU61"/>
<comment type="caution">
    <text evidence="2">The sequence shown here is derived from an EMBL/GenBank/DDBJ whole genome shotgun (WGS) entry which is preliminary data.</text>
</comment>
<sequence length="188" mass="21191">MAEGGHDHSKKCKMGIVVDGLGRLDRALSLENYLGNLVSIPSDEARVGEIKMMALNQVADVVHKCVEGAKEEHFLGLIDWVELHRPKQIVAKVYFKESNDEATVVVSSGQRFIVSEMDFGGGRPDFGSYYFPWGGQTGYVMPMQSISREGDWVVFMHLPEKHLDLVEKEASHVFRPVTPAYLKFRDDY</sequence>
<dbReference type="PANTHER" id="PTHR31642:SF266">
    <property type="entry name" value="HXXXD-TYPE ACYL-TRANSFERASE FAMILY PROTEIN"/>
    <property type="match status" value="1"/>
</dbReference>
<gene>
    <name evidence="2" type="ORF">ILEXP_LOCUS40556</name>
</gene>
<reference evidence="2 3" key="1">
    <citation type="submission" date="2024-02" db="EMBL/GenBank/DDBJ databases">
        <authorList>
            <person name="Vignale AGUSTIN F."/>
            <person name="Sosa J E."/>
            <person name="Modenutti C."/>
        </authorList>
    </citation>
    <scope>NUCLEOTIDE SEQUENCE [LARGE SCALE GENOMIC DNA]</scope>
</reference>
<dbReference type="EMBL" id="CAUOFW020005636">
    <property type="protein sequence ID" value="CAK9171028.1"/>
    <property type="molecule type" value="Genomic_DNA"/>
</dbReference>
<organism evidence="2 3">
    <name type="scientific">Ilex paraguariensis</name>
    <name type="common">yerba mate</name>
    <dbReference type="NCBI Taxonomy" id="185542"/>
    <lineage>
        <taxon>Eukaryota</taxon>
        <taxon>Viridiplantae</taxon>
        <taxon>Streptophyta</taxon>
        <taxon>Embryophyta</taxon>
        <taxon>Tracheophyta</taxon>
        <taxon>Spermatophyta</taxon>
        <taxon>Magnoliopsida</taxon>
        <taxon>eudicotyledons</taxon>
        <taxon>Gunneridae</taxon>
        <taxon>Pentapetalae</taxon>
        <taxon>asterids</taxon>
        <taxon>campanulids</taxon>
        <taxon>Aquifoliales</taxon>
        <taxon>Aquifoliaceae</taxon>
        <taxon>Ilex</taxon>
    </lineage>
</organism>
<accession>A0ABC8TU61</accession>
<dbReference type="InterPro" id="IPR023213">
    <property type="entry name" value="CAT-like_dom_sf"/>
</dbReference>
<evidence type="ECO:0000313" key="2">
    <source>
        <dbReference type="EMBL" id="CAK9171028.1"/>
    </source>
</evidence>
<dbReference type="PANTHER" id="PTHR31642">
    <property type="entry name" value="TRICHOTHECENE 3-O-ACETYLTRANSFERASE"/>
    <property type="match status" value="1"/>
</dbReference>
<name>A0ABC8TU61_9AQUA</name>
<dbReference type="Gene3D" id="3.30.559.10">
    <property type="entry name" value="Chloramphenicol acetyltransferase-like domain"/>
    <property type="match status" value="1"/>
</dbReference>